<organism evidence="1 2">
    <name type="scientific">Thermus scotoductus</name>
    <dbReference type="NCBI Taxonomy" id="37636"/>
    <lineage>
        <taxon>Bacteria</taxon>
        <taxon>Thermotogati</taxon>
        <taxon>Deinococcota</taxon>
        <taxon>Deinococci</taxon>
        <taxon>Thermales</taxon>
        <taxon>Thermaceae</taxon>
        <taxon>Thermus</taxon>
    </lineage>
</organism>
<dbReference type="Proteomes" id="UP000288082">
    <property type="component" value="Unassembled WGS sequence"/>
</dbReference>
<dbReference type="AlphaFoldDB" id="A0A430QZZ3"/>
<reference evidence="1 2" key="1">
    <citation type="journal article" date="2019" name="Extremophiles">
        <title>Biogeography of thermophiles and predominance of Thermus scotoductus in domestic water heaters.</title>
        <authorList>
            <person name="Wilpiszeski R.L."/>
            <person name="Zhang Z."/>
            <person name="House C.H."/>
        </authorList>
    </citation>
    <scope>NUCLEOTIDE SEQUENCE [LARGE SCALE GENOMIC DNA]</scope>
    <source>
        <strain evidence="1 2">38_S38</strain>
    </source>
</reference>
<protein>
    <submittedName>
        <fullName evidence="1">Multifunctional 2',3'-cyclic-nucleotide 2'-phosphodiesterase/5'-nucleotidase/3'-nucleotidase</fullName>
    </submittedName>
</protein>
<sequence>VTVWKQSQGDEVENGFSVARGFMDNVKERKELEGGLEWRKEILNEPKGEKPTYWAYRVPERVGV</sequence>
<accession>A0A430QZZ3</accession>
<evidence type="ECO:0000313" key="2">
    <source>
        <dbReference type="Proteomes" id="UP000288082"/>
    </source>
</evidence>
<feature type="non-terminal residue" evidence="1">
    <location>
        <position position="1"/>
    </location>
</feature>
<proteinExistence type="predicted"/>
<name>A0A430QZZ3_THESC</name>
<gene>
    <name evidence="1" type="ORF">CSW50_10280</name>
</gene>
<comment type="caution">
    <text evidence="1">The sequence shown here is derived from an EMBL/GenBank/DDBJ whole genome shotgun (WGS) entry which is preliminary data.</text>
</comment>
<dbReference type="EMBL" id="PELM01000407">
    <property type="protein sequence ID" value="RTH00709.1"/>
    <property type="molecule type" value="Genomic_DNA"/>
</dbReference>
<evidence type="ECO:0000313" key="1">
    <source>
        <dbReference type="EMBL" id="RTH00709.1"/>
    </source>
</evidence>